<dbReference type="RefSeq" id="WP_336436833.1">
    <property type="nucleotide sequence ID" value="NZ_JBAWKS010000002.1"/>
</dbReference>
<keyword evidence="2" id="KW-1185">Reference proteome</keyword>
<dbReference type="EMBL" id="JBAWKS010000002">
    <property type="protein sequence ID" value="MEI4551949.1"/>
    <property type="molecule type" value="Genomic_DNA"/>
</dbReference>
<evidence type="ECO:0000313" key="2">
    <source>
        <dbReference type="Proteomes" id="UP001382455"/>
    </source>
</evidence>
<proteinExistence type="predicted"/>
<evidence type="ECO:0008006" key="3">
    <source>
        <dbReference type="Google" id="ProtNLM"/>
    </source>
</evidence>
<comment type="caution">
    <text evidence="1">The sequence shown here is derived from an EMBL/GenBank/DDBJ whole genome shotgun (WGS) entry which is preliminary data.</text>
</comment>
<sequence>MELSQEELAFFSNMFADKTPEQTEESGHALSIKSEIPSNLYQVFEQSKLTLLAEISHYQLWFPLEMTIENGEFKPVLGTPEIVDIQNGERSWRGGDFVNVELQDQKGKAHDLLSLSSTGIAFRVSDRRSLKRILNEKSLCISLPNEEQVALEFEAVRVERDVVAAKIAKVQRGRDRLRKFLFNLHRNENQQLYQGLQS</sequence>
<dbReference type="Proteomes" id="UP001382455">
    <property type="component" value="Unassembled WGS sequence"/>
</dbReference>
<gene>
    <name evidence="1" type="ORF">WAE96_19895</name>
</gene>
<name>A0ABU8EY98_9GAMM</name>
<evidence type="ECO:0000313" key="1">
    <source>
        <dbReference type="EMBL" id="MEI4551949.1"/>
    </source>
</evidence>
<protein>
    <recommendedName>
        <fullName evidence="3">PilZ domain-containing protein</fullName>
    </recommendedName>
</protein>
<reference evidence="1 2" key="1">
    <citation type="submission" date="2023-12" db="EMBL/GenBank/DDBJ databases">
        <title>Friends and Foes: Symbiotic and Algicidal bacterial influence on Karenia brevis blooms.</title>
        <authorList>
            <person name="Fei C."/>
            <person name="Mohamed A.R."/>
            <person name="Booker A."/>
            <person name="Arshad M."/>
            <person name="Klass S."/>
            <person name="Ahn S."/>
            <person name="Gilbert P.M."/>
            <person name="Heil C.A."/>
            <person name="Martinez J.M."/>
            <person name="Amin S.A."/>
        </authorList>
    </citation>
    <scope>NUCLEOTIDE SEQUENCE [LARGE SCALE GENOMIC DNA]</scope>
    <source>
        <strain evidence="1 2">CE15</strain>
    </source>
</reference>
<organism evidence="1 2">
    <name type="scientific">Pseudoalteromonas spongiae</name>
    <dbReference type="NCBI Taxonomy" id="298657"/>
    <lineage>
        <taxon>Bacteria</taxon>
        <taxon>Pseudomonadati</taxon>
        <taxon>Pseudomonadota</taxon>
        <taxon>Gammaproteobacteria</taxon>
        <taxon>Alteromonadales</taxon>
        <taxon>Pseudoalteromonadaceae</taxon>
        <taxon>Pseudoalteromonas</taxon>
    </lineage>
</organism>
<accession>A0ABU8EY98</accession>